<gene>
    <name evidence="3" type="ORF">PYH69_12390</name>
</gene>
<dbReference type="Pfam" id="PF05257">
    <property type="entry name" value="CHAP"/>
    <property type="match status" value="1"/>
</dbReference>
<dbReference type="EMBL" id="CP118848">
    <property type="protein sequence ID" value="WHI59507.1"/>
    <property type="molecule type" value="Genomic_DNA"/>
</dbReference>
<dbReference type="PROSITE" id="PS50911">
    <property type="entry name" value="CHAP"/>
    <property type="match status" value="1"/>
</dbReference>
<evidence type="ECO:0000313" key="3">
    <source>
        <dbReference type="EMBL" id="WHI59507.1"/>
    </source>
</evidence>
<feature type="transmembrane region" description="Helical" evidence="1">
    <location>
        <begin position="7"/>
        <end position="24"/>
    </location>
</feature>
<keyword evidence="1" id="KW-1133">Transmembrane helix</keyword>
<proteinExistence type="predicted"/>
<evidence type="ECO:0000256" key="1">
    <source>
        <dbReference type="SAM" id="Phobius"/>
    </source>
</evidence>
<evidence type="ECO:0000259" key="2">
    <source>
        <dbReference type="PROSITE" id="PS50911"/>
    </source>
</evidence>
<dbReference type="SUPFAM" id="SSF54001">
    <property type="entry name" value="Cysteine proteinases"/>
    <property type="match status" value="1"/>
</dbReference>
<keyword evidence="1" id="KW-0812">Transmembrane</keyword>
<dbReference type="InterPro" id="IPR007921">
    <property type="entry name" value="CHAP_dom"/>
</dbReference>
<dbReference type="Proteomes" id="UP001223261">
    <property type="component" value="Chromosome"/>
</dbReference>
<name>A0AAX3W2P6_MAMLE</name>
<evidence type="ECO:0000313" key="4">
    <source>
        <dbReference type="Proteomes" id="UP001223261"/>
    </source>
</evidence>
<protein>
    <submittedName>
        <fullName evidence="3">CHAP domain-containing protein</fullName>
    </submittedName>
</protein>
<dbReference type="InterPro" id="IPR038765">
    <property type="entry name" value="Papain-like_cys_pep_sf"/>
</dbReference>
<sequence>MKKLFRFTMFIVTWVIIITILILFKQQGGFNFVTQYVDNIQKEMRQKEIASRTEQIKQKDKTDDRSLGNFYQEGQCTFYVFEERLKIDKRIPTSWGDAKHWAERAKKDGFKVNGKPAKGSILQTDYGDLGHVAIVKEVHSNGNIVVSDMNYEKPYEVTKRVITSDRLHNYQFIHEKI</sequence>
<feature type="domain" description="Peptidase C51" evidence="2">
    <location>
        <begin position="51"/>
        <end position="174"/>
    </location>
</feature>
<accession>A0AAX3W2P6</accession>
<reference evidence="3" key="1">
    <citation type="journal article" date="2023" name="Antibiotics">
        <title>Prevalence and Molecular Characterization of Methicillin-Resistant Staphylococci (MRS) and Mammaliicocci (MRM) in Dromedary Camels from Algeria: First Detection of SCCmec-mecC Hybrid in Methicillin-Resistant Mammaliicoccus lentus.</title>
        <authorList>
            <person name="Belhout C."/>
            <person name="Boyen F."/>
            <person name="Vereecke N."/>
            <person name="Theuns S."/>
            <person name="Taibi N."/>
            <person name="Stegger M."/>
            <person name="de la Fe-Rodriguez P.Y."/>
            <person name="Bouayad L."/>
            <person name="Elgroud R."/>
            <person name="Butaye P."/>
        </authorList>
    </citation>
    <scope>NUCLEOTIDE SEQUENCE</scope>
    <source>
        <strain evidence="3">7048</strain>
    </source>
</reference>
<dbReference type="Gene3D" id="3.90.1720.10">
    <property type="entry name" value="endopeptidase domain like (from Nostoc punctiforme)"/>
    <property type="match status" value="1"/>
</dbReference>
<dbReference type="RefSeq" id="WP_135032700.1">
    <property type="nucleotide sequence ID" value="NZ_CP118848.1"/>
</dbReference>
<organism evidence="3 4">
    <name type="scientific">Mammaliicoccus lentus</name>
    <name type="common">Staphylococcus lentus</name>
    <dbReference type="NCBI Taxonomy" id="42858"/>
    <lineage>
        <taxon>Bacteria</taxon>
        <taxon>Bacillati</taxon>
        <taxon>Bacillota</taxon>
        <taxon>Bacilli</taxon>
        <taxon>Bacillales</taxon>
        <taxon>Staphylococcaceae</taxon>
        <taxon>Mammaliicoccus</taxon>
    </lineage>
</organism>
<dbReference type="AlphaFoldDB" id="A0AAX3W2P6"/>
<keyword evidence="1" id="KW-0472">Membrane</keyword>